<keyword evidence="2" id="KW-0217">Developmental protein</keyword>
<evidence type="ECO:0008006" key="8">
    <source>
        <dbReference type="Google" id="ProtNLM"/>
    </source>
</evidence>
<dbReference type="EMBL" id="LR862139">
    <property type="protein sequence ID" value="CAD1818590.1"/>
    <property type="molecule type" value="Genomic_DNA"/>
</dbReference>
<keyword evidence="4" id="KW-0539">Nucleus</keyword>
<sequence>MFSAGYSDVDKNGILRMMLCHVIMGNAEVIPPGSKQFQPSNENFDSGVVDLQNPKHYVVWEMNVNTHIYPEYVVTIKVPLKAKGNSFGFLLCFCCFCSPAFNGSTSNESVVTRSSFPHSLLQDGGIRTHPAFPNQSQNPMFSGAPRVPTSPWMPFSMLFAAISTKASPQDMDLVNTHCGEFKTISLLPVGGGKWGCPSPDIARRGARGARQDRGKKMAAEVSAAAAAAEVIVTLAVVAREMCAAVAVAREMAAAAAAREMAAAVAEILGGD</sequence>
<dbReference type="Pfam" id="PF12174">
    <property type="entry name" value="RST"/>
    <property type="match status" value="1"/>
</dbReference>
<evidence type="ECO:0000259" key="5">
    <source>
        <dbReference type="PROSITE" id="PS51059"/>
    </source>
</evidence>
<gene>
    <name evidence="7" type="ORF">CB5_LOCUS1801</name>
</gene>
<evidence type="ECO:0000313" key="7">
    <source>
        <dbReference type="EMBL" id="CAD1818590.1"/>
    </source>
</evidence>
<dbReference type="PROSITE" id="PS51879">
    <property type="entry name" value="RST"/>
    <property type="match status" value="1"/>
</dbReference>
<dbReference type="GO" id="GO:0003950">
    <property type="term" value="F:NAD+ poly-ADP-ribosyltransferase activity"/>
    <property type="evidence" value="ECO:0007669"/>
    <property type="project" value="InterPro"/>
</dbReference>
<dbReference type="GO" id="GO:0005634">
    <property type="term" value="C:nucleus"/>
    <property type="evidence" value="ECO:0007669"/>
    <property type="project" value="UniProtKB-SubCell"/>
</dbReference>
<feature type="domain" description="RST" evidence="6">
    <location>
        <begin position="146"/>
        <end position="182"/>
    </location>
</feature>
<evidence type="ECO:0000256" key="4">
    <source>
        <dbReference type="ARBA" id="ARBA00023242"/>
    </source>
</evidence>
<evidence type="ECO:0000256" key="1">
    <source>
        <dbReference type="ARBA" id="ARBA00004123"/>
    </source>
</evidence>
<keyword evidence="3" id="KW-0346">Stress response</keyword>
<dbReference type="Gene3D" id="3.90.228.10">
    <property type="match status" value="1"/>
</dbReference>
<dbReference type="InterPro" id="IPR022003">
    <property type="entry name" value="RST"/>
</dbReference>
<proteinExistence type="predicted"/>
<evidence type="ECO:0000256" key="2">
    <source>
        <dbReference type="ARBA" id="ARBA00022473"/>
    </source>
</evidence>
<feature type="domain" description="PARP catalytic" evidence="5">
    <location>
        <begin position="1"/>
        <end position="97"/>
    </location>
</feature>
<dbReference type="PANTHER" id="PTHR32263">
    <property type="entry name" value="INACTIVE POLY [ADP-RIBOSE] POLYMERASE SRO4-RELATED"/>
    <property type="match status" value="1"/>
</dbReference>
<evidence type="ECO:0000259" key="6">
    <source>
        <dbReference type="PROSITE" id="PS51879"/>
    </source>
</evidence>
<comment type="subcellular location">
    <subcellularLocation>
        <location evidence="1">Nucleus</location>
    </subcellularLocation>
</comment>
<organism evidence="7">
    <name type="scientific">Ananas comosus var. bracteatus</name>
    <name type="common">red pineapple</name>
    <dbReference type="NCBI Taxonomy" id="296719"/>
    <lineage>
        <taxon>Eukaryota</taxon>
        <taxon>Viridiplantae</taxon>
        <taxon>Streptophyta</taxon>
        <taxon>Embryophyta</taxon>
        <taxon>Tracheophyta</taxon>
        <taxon>Spermatophyta</taxon>
        <taxon>Magnoliopsida</taxon>
        <taxon>Liliopsida</taxon>
        <taxon>Poales</taxon>
        <taxon>Bromeliaceae</taxon>
        <taxon>Bromelioideae</taxon>
        <taxon>Ananas</taxon>
    </lineage>
</organism>
<accession>A0A6V7NJ40</accession>
<protein>
    <recommendedName>
        <fullName evidence="8">PARP catalytic domain-containing protein</fullName>
    </recommendedName>
</protein>
<evidence type="ECO:0000256" key="3">
    <source>
        <dbReference type="ARBA" id="ARBA00023016"/>
    </source>
</evidence>
<dbReference type="InterPro" id="IPR044964">
    <property type="entry name" value="RCD1/SRO1-5"/>
</dbReference>
<dbReference type="AlphaFoldDB" id="A0A6V7NJ40"/>
<name>A0A6V7NJ40_ANACO</name>
<dbReference type="InterPro" id="IPR012317">
    <property type="entry name" value="Poly(ADP-ribose)pol_cat_dom"/>
</dbReference>
<dbReference type="PANTHER" id="PTHR32263:SF5">
    <property type="entry name" value="INACTIVE POLY [ADP-RIBOSE] POLYMERASE SRO1-RELATED"/>
    <property type="match status" value="1"/>
</dbReference>
<dbReference type="PROSITE" id="PS51059">
    <property type="entry name" value="PARP_CATALYTIC"/>
    <property type="match status" value="1"/>
</dbReference>
<reference evidence="7" key="1">
    <citation type="submission" date="2020-07" db="EMBL/GenBank/DDBJ databases">
        <authorList>
            <person name="Lin J."/>
        </authorList>
    </citation>
    <scope>NUCLEOTIDE SEQUENCE</scope>
</reference>
<dbReference type="SUPFAM" id="SSF56399">
    <property type="entry name" value="ADP-ribosylation"/>
    <property type="match status" value="1"/>
</dbReference>